<protein>
    <submittedName>
        <fullName evidence="1">Uncharacterized protein</fullName>
    </submittedName>
</protein>
<evidence type="ECO:0000313" key="2">
    <source>
        <dbReference type="Proteomes" id="UP001319180"/>
    </source>
</evidence>
<sequence>MTEREGYASESALELASTLSAAAKKDSEVLLKMSEKADSLKGASRKVNLSLVTNLEKAIKMAKKKRYIVSPEFRELYEYHVNGLCVFEYLIKDYSPPEEEGYKRYSREFLRISDDFHKIADDLKNKLSDKKTRPTSFSERP</sequence>
<dbReference type="AlphaFoldDB" id="A0AAP2GK99"/>
<accession>A0AAP2GK99</accession>
<comment type="caution">
    <text evidence="1">The sequence shown here is derived from an EMBL/GenBank/DDBJ whole genome shotgun (WGS) entry which is preliminary data.</text>
</comment>
<proteinExistence type="predicted"/>
<organism evidence="1 2">
    <name type="scientific">Dawidia soli</name>
    <dbReference type="NCBI Taxonomy" id="2782352"/>
    <lineage>
        <taxon>Bacteria</taxon>
        <taxon>Pseudomonadati</taxon>
        <taxon>Bacteroidota</taxon>
        <taxon>Cytophagia</taxon>
        <taxon>Cytophagales</taxon>
        <taxon>Chryseotaleaceae</taxon>
        <taxon>Dawidia</taxon>
    </lineage>
</organism>
<dbReference type="EMBL" id="JAHESC010000059">
    <property type="protein sequence ID" value="MBT1690231.1"/>
    <property type="molecule type" value="Genomic_DNA"/>
</dbReference>
<keyword evidence="2" id="KW-1185">Reference proteome</keyword>
<evidence type="ECO:0000313" key="1">
    <source>
        <dbReference type="EMBL" id="MBT1690231.1"/>
    </source>
</evidence>
<dbReference type="Proteomes" id="UP001319180">
    <property type="component" value="Unassembled WGS sequence"/>
</dbReference>
<dbReference type="RefSeq" id="WP_254093448.1">
    <property type="nucleotide sequence ID" value="NZ_JAHESC010000059.1"/>
</dbReference>
<gene>
    <name evidence="1" type="ORF">KK078_26940</name>
</gene>
<reference evidence="1 2" key="1">
    <citation type="submission" date="2021-05" db="EMBL/GenBank/DDBJ databases">
        <title>A Polyphasic approach of four new species of the genus Ohtaekwangia: Ohtaekwangia histidinii sp. nov., Ohtaekwangia cretensis sp. nov., Ohtaekwangia indiensis sp. nov., Ohtaekwangia reichenbachii sp. nov. from diverse environment.</title>
        <authorList>
            <person name="Octaviana S."/>
        </authorList>
    </citation>
    <scope>NUCLEOTIDE SEQUENCE [LARGE SCALE GENOMIC DNA]</scope>
    <source>
        <strain evidence="1 2">PWU37</strain>
    </source>
</reference>
<name>A0AAP2GK99_9BACT</name>